<sequence>MEDFVCDYKNCGKRFQKKSRLEYHKRGHLESKPFACEYEGCGAAYAWRQHLKRHVENIHSHPDKEFKCSHTNCLATFDTQKALVQHGNRCHHSEKSILKCSLCDEVFEHGWQLQEHEASHTNKTPFKCDVCQEEFDAFDLLKRHRKKHKDVPAKNQPKRIFNCKDCSEEFETFVAYRSHIKVHSESKRTCKTCNIVFNRKYHLLQHTLSAHSENRREYKCTVESCTRIYCHEKNLKQHIRLTHEGKSYPCELCGRSLSSKQKLKLHVEYHTSDPKPKKRKLNKQRTKEKLLKQLVKDDESKLDVDITTKKKSVIRNSHVSHILAAKKQFPVNCDDNLIYDNLDLNHSNEREVPLTEY</sequence>
<dbReference type="Pfam" id="PF00096">
    <property type="entry name" value="zf-C2H2"/>
    <property type="match status" value="3"/>
</dbReference>
<comment type="caution">
    <text evidence="9">The sequence shown here is derived from an EMBL/GenBank/DDBJ whole genome shotgun (WGS) entry which is preliminary data.</text>
</comment>
<dbReference type="FunFam" id="3.30.160.60:FF:000125">
    <property type="entry name" value="Putative zinc finger protein 143"/>
    <property type="match status" value="1"/>
</dbReference>
<dbReference type="PROSITE" id="PS00028">
    <property type="entry name" value="ZINC_FINGER_C2H2_1"/>
    <property type="match status" value="9"/>
</dbReference>
<keyword evidence="6" id="KW-0539">Nucleus</keyword>
<feature type="domain" description="C2H2-type" evidence="8">
    <location>
        <begin position="161"/>
        <end position="188"/>
    </location>
</feature>
<feature type="domain" description="C2H2-type" evidence="8">
    <location>
        <begin position="66"/>
        <end position="96"/>
    </location>
</feature>
<evidence type="ECO:0000256" key="5">
    <source>
        <dbReference type="ARBA" id="ARBA00022833"/>
    </source>
</evidence>
<evidence type="ECO:0000259" key="8">
    <source>
        <dbReference type="PROSITE" id="PS50157"/>
    </source>
</evidence>
<feature type="domain" description="C2H2-type" evidence="8">
    <location>
        <begin position="126"/>
        <end position="148"/>
    </location>
</feature>
<evidence type="ECO:0000256" key="4">
    <source>
        <dbReference type="ARBA" id="ARBA00022771"/>
    </source>
</evidence>
<keyword evidence="4 7" id="KW-0863">Zinc-finger</keyword>
<feature type="domain" description="C2H2-type" evidence="8">
    <location>
        <begin position="98"/>
        <end position="125"/>
    </location>
</feature>
<dbReference type="InterPro" id="IPR013087">
    <property type="entry name" value="Znf_C2H2_type"/>
</dbReference>
<dbReference type="Proteomes" id="UP000708208">
    <property type="component" value="Unassembled WGS sequence"/>
</dbReference>
<dbReference type="GO" id="GO:0008270">
    <property type="term" value="F:zinc ion binding"/>
    <property type="evidence" value="ECO:0007669"/>
    <property type="project" value="UniProtKB-KW"/>
</dbReference>
<protein>
    <recommendedName>
        <fullName evidence="8">C2H2-type domain-containing protein</fullName>
    </recommendedName>
</protein>
<dbReference type="EMBL" id="CAJVCH010571086">
    <property type="protein sequence ID" value="CAG7836595.1"/>
    <property type="molecule type" value="Genomic_DNA"/>
</dbReference>
<feature type="domain" description="C2H2-type" evidence="8">
    <location>
        <begin position="188"/>
        <end position="216"/>
    </location>
</feature>
<evidence type="ECO:0000256" key="7">
    <source>
        <dbReference type="PROSITE-ProRule" id="PRU00042"/>
    </source>
</evidence>
<comment type="subcellular location">
    <subcellularLocation>
        <location evidence="1">Nucleus</location>
    </subcellularLocation>
</comment>
<evidence type="ECO:0000256" key="1">
    <source>
        <dbReference type="ARBA" id="ARBA00004123"/>
    </source>
</evidence>
<evidence type="ECO:0000256" key="3">
    <source>
        <dbReference type="ARBA" id="ARBA00022737"/>
    </source>
</evidence>
<feature type="domain" description="C2H2-type" evidence="8">
    <location>
        <begin position="218"/>
        <end position="248"/>
    </location>
</feature>
<evidence type="ECO:0000313" key="10">
    <source>
        <dbReference type="Proteomes" id="UP000708208"/>
    </source>
</evidence>
<reference evidence="9" key="1">
    <citation type="submission" date="2021-06" db="EMBL/GenBank/DDBJ databases">
        <authorList>
            <person name="Hodson N. C."/>
            <person name="Mongue J. A."/>
            <person name="Jaron S. K."/>
        </authorList>
    </citation>
    <scope>NUCLEOTIDE SEQUENCE</scope>
</reference>
<dbReference type="PROSITE" id="PS50157">
    <property type="entry name" value="ZINC_FINGER_C2H2_2"/>
    <property type="match status" value="9"/>
</dbReference>
<keyword evidence="10" id="KW-1185">Reference proteome</keyword>
<organism evidence="9 10">
    <name type="scientific">Allacma fusca</name>
    <dbReference type="NCBI Taxonomy" id="39272"/>
    <lineage>
        <taxon>Eukaryota</taxon>
        <taxon>Metazoa</taxon>
        <taxon>Ecdysozoa</taxon>
        <taxon>Arthropoda</taxon>
        <taxon>Hexapoda</taxon>
        <taxon>Collembola</taxon>
        <taxon>Symphypleona</taxon>
        <taxon>Sminthuridae</taxon>
        <taxon>Allacma</taxon>
    </lineage>
</organism>
<keyword evidence="5" id="KW-0862">Zinc</keyword>
<dbReference type="AlphaFoldDB" id="A0A8J2PTN0"/>
<evidence type="ECO:0000256" key="2">
    <source>
        <dbReference type="ARBA" id="ARBA00022723"/>
    </source>
</evidence>
<proteinExistence type="predicted"/>
<feature type="domain" description="C2H2-type" evidence="8">
    <location>
        <begin position="4"/>
        <end position="33"/>
    </location>
</feature>
<dbReference type="PANTHER" id="PTHR24399:SF23">
    <property type="entry name" value="C2H2-TYPE DOMAIN-CONTAINING PROTEIN"/>
    <property type="match status" value="1"/>
</dbReference>
<dbReference type="Pfam" id="PF13912">
    <property type="entry name" value="zf-C2H2_6"/>
    <property type="match status" value="1"/>
</dbReference>
<feature type="domain" description="C2H2-type" evidence="8">
    <location>
        <begin position="248"/>
        <end position="275"/>
    </location>
</feature>
<dbReference type="GO" id="GO:0001227">
    <property type="term" value="F:DNA-binding transcription repressor activity, RNA polymerase II-specific"/>
    <property type="evidence" value="ECO:0007669"/>
    <property type="project" value="TreeGrafter"/>
</dbReference>
<dbReference type="PANTHER" id="PTHR24399">
    <property type="entry name" value="ZINC FINGER AND BTB DOMAIN-CONTAINING"/>
    <property type="match status" value="1"/>
</dbReference>
<keyword evidence="3" id="KW-0677">Repeat</keyword>
<dbReference type="GO" id="GO:0005654">
    <property type="term" value="C:nucleoplasm"/>
    <property type="evidence" value="ECO:0007669"/>
    <property type="project" value="TreeGrafter"/>
</dbReference>
<gene>
    <name evidence="9" type="ORF">AFUS01_LOCUS45826</name>
</gene>
<keyword evidence="2" id="KW-0479">Metal-binding</keyword>
<dbReference type="SMART" id="SM00355">
    <property type="entry name" value="ZnF_C2H2"/>
    <property type="match status" value="9"/>
</dbReference>
<evidence type="ECO:0000313" key="9">
    <source>
        <dbReference type="EMBL" id="CAG7836595.1"/>
    </source>
</evidence>
<evidence type="ECO:0000256" key="6">
    <source>
        <dbReference type="ARBA" id="ARBA00023242"/>
    </source>
</evidence>
<accession>A0A8J2PTN0</accession>
<name>A0A8J2PTN0_9HEXA</name>
<dbReference type="GO" id="GO:0000978">
    <property type="term" value="F:RNA polymerase II cis-regulatory region sequence-specific DNA binding"/>
    <property type="evidence" value="ECO:0007669"/>
    <property type="project" value="TreeGrafter"/>
</dbReference>
<feature type="domain" description="C2H2-type" evidence="8">
    <location>
        <begin position="34"/>
        <end position="64"/>
    </location>
</feature>
<dbReference type="OrthoDB" id="2687452at2759"/>